<organism evidence="2 3">
    <name type="scientific">Chryseolinea lacunae</name>
    <dbReference type="NCBI Taxonomy" id="2801331"/>
    <lineage>
        <taxon>Bacteria</taxon>
        <taxon>Pseudomonadati</taxon>
        <taxon>Bacteroidota</taxon>
        <taxon>Cytophagia</taxon>
        <taxon>Cytophagales</taxon>
        <taxon>Fulvivirgaceae</taxon>
        <taxon>Chryseolinea</taxon>
    </lineage>
</organism>
<comment type="caution">
    <text evidence="2">The sequence shown here is derived from an EMBL/GenBank/DDBJ whole genome shotgun (WGS) entry which is preliminary data.</text>
</comment>
<proteinExistence type="predicted"/>
<feature type="chain" id="PRO_5047171464" evidence="1">
    <location>
        <begin position="18"/>
        <end position="204"/>
    </location>
</feature>
<keyword evidence="1" id="KW-0732">Signal</keyword>
<dbReference type="RefSeq" id="WP_202012146.1">
    <property type="nucleotide sequence ID" value="NZ_JAERRB010000006.1"/>
</dbReference>
<protein>
    <submittedName>
        <fullName evidence="2">Outer membrane beta-barrel protein</fullName>
    </submittedName>
</protein>
<gene>
    <name evidence="2" type="ORF">JI741_17940</name>
</gene>
<evidence type="ECO:0000313" key="2">
    <source>
        <dbReference type="EMBL" id="MBL0743117.1"/>
    </source>
</evidence>
<name>A0ABS1KV56_9BACT</name>
<keyword evidence="3" id="KW-1185">Reference proteome</keyword>
<evidence type="ECO:0000256" key="1">
    <source>
        <dbReference type="SAM" id="SignalP"/>
    </source>
</evidence>
<accession>A0ABS1KV56</accession>
<reference evidence="2 3" key="1">
    <citation type="submission" date="2021-01" db="EMBL/GenBank/DDBJ databases">
        <title>Chryseolinea sp. Jin1 Genome sequencing and assembly.</title>
        <authorList>
            <person name="Kim I."/>
        </authorList>
    </citation>
    <scope>NUCLEOTIDE SEQUENCE [LARGE SCALE GENOMIC DNA]</scope>
    <source>
        <strain evidence="2 3">Jin1</strain>
    </source>
</reference>
<dbReference type="Proteomes" id="UP000613030">
    <property type="component" value="Unassembled WGS sequence"/>
</dbReference>
<feature type="signal peptide" evidence="1">
    <location>
        <begin position="1"/>
        <end position="17"/>
    </location>
</feature>
<dbReference type="EMBL" id="JAERRB010000006">
    <property type="protein sequence ID" value="MBL0743117.1"/>
    <property type="molecule type" value="Genomic_DNA"/>
</dbReference>
<sequence length="204" mass="22912">MKYILLILFLLPVVAKAQFTKGDVYVGGTLNGSFNKNAAKEIAPYRTFTDSRSIWISPLAGFFLSDRFALGAKLGLGLSKSENESTFNNSTAKSRSYAVGTVGRYFFPINEKFMFALTGIVNYSRTRDEYQANDSEADVNKYYLLSLNINPTFLYFPSRRWGFEANIGNIGYGHFHHLGEGRSSDSFQARYGSISLGVAYYIRK</sequence>
<evidence type="ECO:0000313" key="3">
    <source>
        <dbReference type="Proteomes" id="UP000613030"/>
    </source>
</evidence>